<gene>
    <name evidence="2" type="primary">CYCD3-1_1</name>
    <name evidence="2" type="ORF">g.20187</name>
</gene>
<reference evidence="2" key="1">
    <citation type="submission" date="2015-07" db="EMBL/GenBank/DDBJ databases">
        <title>Transcriptome Assembly of Anthurium amnicola.</title>
        <authorList>
            <person name="Suzuki J."/>
        </authorList>
    </citation>
    <scope>NUCLEOTIDE SEQUENCE</scope>
</reference>
<feature type="non-terminal residue" evidence="2">
    <location>
        <position position="1"/>
    </location>
</feature>
<sequence>QQQQQQHLHCNFQAACHSLLLTLVADSRWVRFLPSVLAAATMLHALGQLLNDHHYSASSTIDIEHKVMNFLNVTKDQVQACCEFILDATVNGGDGRAAGNKCKRPQISLQSWLPPSPRGVVDASFSCDSYNNSLPASASTSVSSSPETLPPRAFKRLHSMVTVGAEEEQSCPRPLLDGVFV</sequence>
<name>A0A1D1YVE3_9ARAE</name>
<dbReference type="InterPro" id="IPR004367">
    <property type="entry name" value="Cyclin_C-dom"/>
</dbReference>
<dbReference type="EMBL" id="GDJX01009325">
    <property type="protein sequence ID" value="JAT58611.1"/>
    <property type="molecule type" value="Transcribed_RNA"/>
</dbReference>
<dbReference type="Pfam" id="PF02984">
    <property type="entry name" value="Cyclin_C"/>
    <property type="match status" value="1"/>
</dbReference>
<dbReference type="Gene3D" id="1.10.472.10">
    <property type="entry name" value="Cyclin-like"/>
    <property type="match status" value="1"/>
</dbReference>
<proteinExistence type="predicted"/>
<protein>
    <submittedName>
        <fullName evidence="2">Cyclin-D3-1</fullName>
    </submittedName>
</protein>
<accession>A0A1D1YVE3</accession>
<evidence type="ECO:0000313" key="2">
    <source>
        <dbReference type="EMBL" id="JAT58611.1"/>
    </source>
</evidence>
<organism evidence="2">
    <name type="scientific">Anthurium amnicola</name>
    <dbReference type="NCBI Taxonomy" id="1678845"/>
    <lineage>
        <taxon>Eukaryota</taxon>
        <taxon>Viridiplantae</taxon>
        <taxon>Streptophyta</taxon>
        <taxon>Embryophyta</taxon>
        <taxon>Tracheophyta</taxon>
        <taxon>Spermatophyta</taxon>
        <taxon>Magnoliopsida</taxon>
        <taxon>Liliopsida</taxon>
        <taxon>Araceae</taxon>
        <taxon>Pothoideae</taxon>
        <taxon>Potheae</taxon>
        <taxon>Anthurium</taxon>
    </lineage>
</organism>
<feature type="domain" description="Cyclin C-terminal" evidence="1">
    <location>
        <begin position="5"/>
        <end position="92"/>
    </location>
</feature>
<dbReference type="AlphaFoldDB" id="A0A1D1YVE3"/>
<evidence type="ECO:0000259" key="1">
    <source>
        <dbReference type="Pfam" id="PF02984"/>
    </source>
</evidence>